<dbReference type="PANTHER" id="PTHR48027">
    <property type="entry name" value="HETEROGENEOUS NUCLEAR RIBONUCLEOPROTEIN 87F-RELATED"/>
    <property type="match status" value="1"/>
</dbReference>
<evidence type="ECO:0000256" key="1">
    <source>
        <dbReference type="ARBA" id="ARBA00022884"/>
    </source>
</evidence>
<name>A0AAV5E284_ELECO</name>
<evidence type="ECO:0000313" key="4">
    <source>
        <dbReference type="EMBL" id="GJN16590.1"/>
    </source>
</evidence>
<dbReference type="EMBL" id="BQKI01000073">
    <property type="protein sequence ID" value="GJN16590.1"/>
    <property type="molecule type" value="Genomic_DNA"/>
</dbReference>
<comment type="caution">
    <text evidence="4">The sequence shown here is derived from an EMBL/GenBank/DDBJ whole genome shotgun (WGS) entry which is preliminary data.</text>
</comment>
<dbReference type="Proteomes" id="UP001054889">
    <property type="component" value="Unassembled WGS sequence"/>
</dbReference>
<dbReference type="InterPro" id="IPR012677">
    <property type="entry name" value="Nucleotide-bd_a/b_plait_sf"/>
</dbReference>
<accession>A0AAV5E284</accession>
<keyword evidence="5" id="KW-1185">Reference proteome</keyword>
<sequence length="71" mass="8003">MLSLNMVMLSKVQTVVHLMKVICHPRTGKSKGYGFVNFSSQDEAAAALRKMNGEMQVLDERKIRVEYANSD</sequence>
<proteinExistence type="predicted"/>
<feature type="domain" description="RRM" evidence="3">
    <location>
        <begin position="1"/>
        <end position="70"/>
    </location>
</feature>
<reference evidence="4" key="1">
    <citation type="journal article" date="2018" name="DNA Res.">
        <title>Multiple hybrid de novo genome assembly of finger millet, an orphan allotetraploid crop.</title>
        <authorList>
            <person name="Hatakeyama M."/>
            <person name="Aluri S."/>
            <person name="Balachadran M.T."/>
            <person name="Sivarajan S.R."/>
            <person name="Patrignani A."/>
            <person name="Gruter S."/>
            <person name="Poveda L."/>
            <person name="Shimizu-Inatsugi R."/>
            <person name="Baeten J."/>
            <person name="Francoijs K.J."/>
            <person name="Nataraja K.N."/>
            <person name="Reddy Y.A.N."/>
            <person name="Phadnis S."/>
            <person name="Ravikumar R.L."/>
            <person name="Schlapbach R."/>
            <person name="Sreeman S.M."/>
            <person name="Shimizu K.K."/>
        </authorList>
    </citation>
    <scope>NUCLEOTIDE SEQUENCE</scope>
</reference>
<protein>
    <recommendedName>
        <fullName evidence="3">RRM domain-containing protein</fullName>
    </recommendedName>
</protein>
<dbReference type="InterPro" id="IPR052462">
    <property type="entry name" value="SLIRP/GR-RBP-like"/>
</dbReference>
<reference evidence="4" key="2">
    <citation type="submission" date="2021-12" db="EMBL/GenBank/DDBJ databases">
        <title>Resequencing data analysis of finger millet.</title>
        <authorList>
            <person name="Hatakeyama M."/>
            <person name="Aluri S."/>
            <person name="Balachadran M.T."/>
            <person name="Sivarajan S.R."/>
            <person name="Poveda L."/>
            <person name="Shimizu-Inatsugi R."/>
            <person name="Schlapbach R."/>
            <person name="Sreeman S.M."/>
            <person name="Shimizu K.K."/>
        </authorList>
    </citation>
    <scope>NUCLEOTIDE SEQUENCE</scope>
</reference>
<keyword evidence="1 2" id="KW-0694">RNA-binding</keyword>
<dbReference type="SMART" id="SM00360">
    <property type="entry name" value="RRM"/>
    <property type="match status" value="1"/>
</dbReference>
<gene>
    <name evidence="4" type="primary">gb03593</name>
    <name evidence="4" type="ORF">PR202_gb03593</name>
</gene>
<evidence type="ECO:0000256" key="2">
    <source>
        <dbReference type="PROSITE-ProRule" id="PRU00176"/>
    </source>
</evidence>
<evidence type="ECO:0000259" key="3">
    <source>
        <dbReference type="PROSITE" id="PS50102"/>
    </source>
</evidence>
<evidence type="ECO:0000313" key="5">
    <source>
        <dbReference type="Proteomes" id="UP001054889"/>
    </source>
</evidence>
<dbReference type="AlphaFoldDB" id="A0AAV5E284"/>
<dbReference type="SUPFAM" id="SSF54928">
    <property type="entry name" value="RNA-binding domain, RBD"/>
    <property type="match status" value="1"/>
</dbReference>
<dbReference type="Pfam" id="PF00076">
    <property type="entry name" value="RRM_1"/>
    <property type="match status" value="1"/>
</dbReference>
<dbReference type="InterPro" id="IPR000504">
    <property type="entry name" value="RRM_dom"/>
</dbReference>
<dbReference type="GO" id="GO:0003723">
    <property type="term" value="F:RNA binding"/>
    <property type="evidence" value="ECO:0007669"/>
    <property type="project" value="UniProtKB-UniRule"/>
</dbReference>
<dbReference type="PROSITE" id="PS50102">
    <property type="entry name" value="RRM"/>
    <property type="match status" value="1"/>
</dbReference>
<dbReference type="InterPro" id="IPR035979">
    <property type="entry name" value="RBD_domain_sf"/>
</dbReference>
<organism evidence="4 5">
    <name type="scientific">Eleusine coracana subsp. coracana</name>
    <dbReference type="NCBI Taxonomy" id="191504"/>
    <lineage>
        <taxon>Eukaryota</taxon>
        <taxon>Viridiplantae</taxon>
        <taxon>Streptophyta</taxon>
        <taxon>Embryophyta</taxon>
        <taxon>Tracheophyta</taxon>
        <taxon>Spermatophyta</taxon>
        <taxon>Magnoliopsida</taxon>
        <taxon>Liliopsida</taxon>
        <taxon>Poales</taxon>
        <taxon>Poaceae</taxon>
        <taxon>PACMAD clade</taxon>
        <taxon>Chloridoideae</taxon>
        <taxon>Cynodonteae</taxon>
        <taxon>Eleusininae</taxon>
        <taxon>Eleusine</taxon>
    </lineage>
</organism>
<dbReference type="Gene3D" id="3.30.70.330">
    <property type="match status" value="1"/>
</dbReference>